<reference evidence="5 6" key="1">
    <citation type="submission" date="2017-07" db="EMBL/GenBank/DDBJ databases">
        <title>Bifidobacterium novel species.</title>
        <authorList>
            <person name="Lugli G.A."/>
            <person name="Milani C."/>
            <person name="Duranti S."/>
            <person name="Mangifesta M."/>
        </authorList>
    </citation>
    <scope>NUCLEOTIDE SEQUENCE [LARGE SCALE GENOMIC DNA]</scope>
    <source>
        <strain evidence="5 6">77</strain>
    </source>
</reference>
<dbReference type="Gene3D" id="3.40.50.2300">
    <property type="match status" value="2"/>
</dbReference>
<evidence type="ECO:0000256" key="2">
    <source>
        <dbReference type="ARBA" id="ARBA00023125"/>
    </source>
</evidence>
<dbReference type="AlphaFoldDB" id="A0A2N5J6K5"/>
<sequence length="329" mass="35189">MSDKVTIYDVAKVAGVSPSTVSRTFAAPGRVSAETARKVQDAADAIGYHADPITSGRRHVNGKGLIAVIVPDLANPFFAAICRSVQDECSSRGFGMVVSESREVVARERIIFDEVLPYVRGVLLVSPRMPDVMIRKCAQLCPTVVVNRNVRGVPNVVIDISDAVKQAVRYFALMGYHRLTYIDGPSTSWVGGVKWRTISDECNARNISLKRSHPCAPTVDGGNVFVDEYLLNPTGAVIAYNDLMALGFVAGMRKRGYECPERFSVIGFDNDKLAALSNPSLTTIHMPAAALGSDAAAALLSRISGGDVPGTAVTVPARLVMRHSVGKAA</sequence>
<name>A0A2N5J6K5_9BIFI</name>
<dbReference type="InterPro" id="IPR010982">
    <property type="entry name" value="Lambda_DNA-bd_dom_sf"/>
</dbReference>
<evidence type="ECO:0000313" key="6">
    <source>
        <dbReference type="Proteomes" id="UP000235034"/>
    </source>
</evidence>
<dbReference type="EMBL" id="NMWT01000001">
    <property type="protein sequence ID" value="PLS29849.1"/>
    <property type="molecule type" value="Genomic_DNA"/>
</dbReference>
<protein>
    <submittedName>
        <fullName evidence="5">Transcriptional regulator, LacI family</fullName>
    </submittedName>
</protein>
<keyword evidence="2" id="KW-0238">DNA-binding</keyword>
<dbReference type="SUPFAM" id="SSF53822">
    <property type="entry name" value="Periplasmic binding protein-like I"/>
    <property type="match status" value="1"/>
</dbReference>
<evidence type="ECO:0000256" key="1">
    <source>
        <dbReference type="ARBA" id="ARBA00023015"/>
    </source>
</evidence>
<gene>
    <name evidence="5" type="ORF">Uis4E_0190</name>
</gene>
<keyword evidence="3" id="KW-0804">Transcription</keyword>
<feature type="domain" description="HTH lacI-type" evidence="4">
    <location>
        <begin position="5"/>
        <end position="59"/>
    </location>
</feature>
<dbReference type="Proteomes" id="UP000235034">
    <property type="component" value="Unassembled WGS sequence"/>
</dbReference>
<dbReference type="InterPro" id="IPR046335">
    <property type="entry name" value="LacI/GalR-like_sensor"/>
</dbReference>
<dbReference type="CDD" id="cd06267">
    <property type="entry name" value="PBP1_LacI_sugar_binding-like"/>
    <property type="match status" value="1"/>
</dbReference>
<keyword evidence="1" id="KW-0805">Transcription regulation</keyword>
<dbReference type="InterPro" id="IPR028082">
    <property type="entry name" value="Peripla_BP_I"/>
</dbReference>
<dbReference type="SMART" id="SM00354">
    <property type="entry name" value="HTH_LACI"/>
    <property type="match status" value="1"/>
</dbReference>
<dbReference type="PANTHER" id="PTHR30146:SF138">
    <property type="entry name" value="TRANSCRIPTIONAL REGULATORY PROTEIN"/>
    <property type="match status" value="1"/>
</dbReference>
<evidence type="ECO:0000259" key="4">
    <source>
        <dbReference type="PROSITE" id="PS50932"/>
    </source>
</evidence>
<dbReference type="PANTHER" id="PTHR30146">
    <property type="entry name" value="LACI-RELATED TRANSCRIPTIONAL REPRESSOR"/>
    <property type="match status" value="1"/>
</dbReference>
<dbReference type="SUPFAM" id="SSF47413">
    <property type="entry name" value="lambda repressor-like DNA-binding domains"/>
    <property type="match status" value="1"/>
</dbReference>
<organism evidence="5 6">
    <name type="scientific">Bifidobacterium parmae</name>
    <dbReference type="NCBI Taxonomy" id="361854"/>
    <lineage>
        <taxon>Bacteria</taxon>
        <taxon>Bacillati</taxon>
        <taxon>Actinomycetota</taxon>
        <taxon>Actinomycetes</taxon>
        <taxon>Bifidobacteriales</taxon>
        <taxon>Bifidobacteriaceae</taxon>
        <taxon>Bifidobacterium</taxon>
    </lineage>
</organism>
<proteinExistence type="predicted"/>
<dbReference type="OrthoDB" id="3258243at2"/>
<dbReference type="RefSeq" id="WP_101621375.1">
    <property type="nucleotide sequence ID" value="NZ_NMWT01000001.1"/>
</dbReference>
<accession>A0A2N5J6K5</accession>
<evidence type="ECO:0000313" key="5">
    <source>
        <dbReference type="EMBL" id="PLS29849.1"/>
    </source>
</evidence>
<dbReference type="Gene3D" id="1.10.260.40">
    <property type="entry name" value="lambda repressor-like DNA-binding domains"/>
    <property type="match status" value="1"/>
</dbReference>
<evidence type="ECO:0000256" key="3">
    <source>
        <dbReference type="ARBA" id="ARBA00023163"/>
    </source>
</evidence>
<dbReference type="CDD" id="cd01392">
    <property type="entry name" value="HTH_LacI"/>
    <property type="match status" value="1"/>
</dbReference>
<dbReference type="PROSITE" id="PS50932">
    <property type="entry name" value="HTH_LACI_2"/>
    <property type="match status" value="1"/>
</dbReference>
<comment type="caution">
    <text evidence="5">The sequence shown here is derived from an EMBL/GenBank/DDBJ whole genome shotgun (WGS) entry which is preliminary data.</text>
</comment>
<dbReference type="GO" id="GO:0000976">
    <property type="term" value="F:transcription cis-regulatory region binding"/>
    <property type="evidence" value="ECO:0007669"/>
    <property type="project" value="TreeGrafter"/>
</dbReference>
<keyword evidence="6" id="KW-1185">Reference proteome</keyword>
<dbReference type="InterPro" id="IPR000843">
    <property type="entry name" value="HTH_LacI"/>
</dbReference>
<dbReference type="Pfam" id="PF00356">
    <property type="entry name" value="LacI"/>
    <property type="match status" value="1"/>
</dbReference>
<dbReference type="Pfam" id="PF13377">
    <property type="entry name" value="Peripla_BP_3"/>
    <property type="match status" value="1"/>
</dbReference>
<dbReference type="GO" id="GO:0003700">
    <property type="term" value="F:DNA-binding transcription factor activity"/>
    <property type="evidence" value="ECO:0007669"/>
    <property type="project" value="TreeGrafter"/>
</dbReference>